<sequence length="162" mass="18617">DGANKFKIRGDFVIHSPMTNDQWKVYDVTYNPQPHPITWTCIGTIPQVKIEYYSPNQKGGLWWHMIENSWDTTRTGHYNWEVEDDITYGASAYGAKIRITDISHSPQISKESDGFMIRANFNIGNPKANDAWIVYHATKQPNKYDITWDTAGSVSNVVIEYL</sequence>
<feature type="non-terminal residue" evidence="1">
    <location>
        <position position="162"/>
    </location>
</feature>
<name>X1PL10_9ZZZZ</name>
<protein>
    <submittedName>
        <fullName evidence="1">Uncharacterized protein</fullName>
    </submittedName>
</protein>
<organism evidence="1">
    <name type="scientific">marine sediment metagenome</name>
    <dbReference type="NCBI Taxonomy" id="412755"/>
    <lineage>
        <taxon>unclassified sequences</taxon>
        <taxon>metagenomes</taxon>
        <taxon>ecological metagenomes</taxon>
    </lineage>
</organism>
<feature type="non-terminal residue" evidence="1">
    <location>
        <position position="1"/>
    </location>
</feature>
<proteinExistence type="predicted"/>
<accession>X1PL10</accession>
<gene>
    <name evidence="1" type="ORF">S06H3_61927</name>
</gene>
<dbReference type="EMBL" id="BARV01040711">
    <property type="protein sequence ID" value="GAI56513.1"/>
    <property type="molecule type" value="Genomic_DNA"/>
</dbReference>
<comment type="caution">
    <text evidence="1">The sequence shown here is derived from an EMBL/GenBank/DDBJ whole genome shotgun (WGS) entry which is preliminary data.</text>
</comment>
<dbReference type="AlphaFoldDB" id="X1PL10"/>
<evidence type="ECO:0000313" key="1">
    <source>
        <dbReference type="EMBL" id="GAI56513.1"/>
    </source>
</evidence>
<reference evidence="1" key="1">
    <citation type="journal article" date="2014" name="Front. Microbiol.">
        <title>High frequency of phylogenetically diverse reductive dehalogenase-homologous genes in deep subseafloor sedimentary metagenomes.</title>
        <authorList>
            <person name="Kawai M."/>
            <person name="Futagami T."/>
            <person name="Toyoda A."/>
            <person name="Takaki Y."/>
            <person name="Nishi S."/>
            <person name="Hori S."/>
            <person name="Arai W."/>
            <person name="Tsubouchi T."/>
            <person name="Morono Y."/>
            <person name="Uchiyama I."/>
            <person name="Ito T."/>
            <person name="Fujiyama A."/>
            <person name="Inagaki F."/>
            <person name="Takami H."/>
        </authorList>
    </citation>
    <scope>NUCLEOTIDE SEQUENCE</scope>
    <source>
        <strain evidence="1">Expedition CK06-06</strain>
    </source>
</reference>